<accession>A0A2V3VZN3</accession>
<evidence type="ECO:0000313" key="2">
    <source>
        <dbReference type="Proteomes" id="UP000247978"/>
    </source>
</evidence>
<keyword evidence="2" id="KW-1185">Reference proteome</keyword>
<sequence length="56" mass="6029">MAMSALIIGILLTVGILLLSLLTISKGYGYKHTVDPLVEENKEESTNNNKAVKGNL</sequence>
<dbReference type="AlphaFoldDB" id="A0A2V3VZN3"/>
<dbReference type="EMBL" id="QJJQ01000008">
    <property type="protein sequence ID" value="PXW86258.1"/>
    <property type="molecule type" value="Genomic_DNA"/>
</dbReference>
<keyword evidence="1" id="KW-0675">Receptor</keyword>
<dbReference type="Proteomes" id="UP000247978">
    <property type="component" value="Unassembled WGS sequence"/>
</dbReference>
<protein>
    <submittedName>
        <fullName evidence="1">Tumor necrosis factor receptor superfamily member 19</fullName>
    </submittedName>
</protein>
<proteinExistence type="predicted"/>
<reference evidence="1 2" key="1">
    <citation type="submission" date="2018-05" db="EMBL/GenBank/DDBJ databases">
        <title>Genomic Encyclopedia of Type Strains, Phase IV (KMG-IV): sequencing the most valuable type-strain genomes for metagenomic binning, comparative biology and taxonomic classification.</title>
        <authorList>
            <person name="Goeker M."/>
        </authorList>
    </citation>
    <scope>NUCLEOTIDE SEQUENCE [LARGE SCALE GENOMIC DNA]</scope>
    <source>
        <strain evidence="1 2">DSM 28556</strain>
    </source>
</reference>
<organism evidence="1 2">
    <name type="scientific">Pseudogracilibacillus auburnensis</name>
    <dbReference type="NCBI Taxonomy" id="1494959"/>
    <lineage>
        <taxon>Bacteria</taxon>
        <taxon>Bacillati</taxon>
        <taxon>Bacillota</taxon>
        <taxon>Bacilli</taxon>
        <taxon>Bacillales</taxon>
        <taxon>Bacillaceae</taxon>
        <taxon>Pseudogracilibacillus</taxon>
    </lineage>
</organism>
<dbReference type="NCBIfam" id="NF033232">
    <property type="entry name" value="small_YtzI"/>
    <property type="match status" value="1"/>
</dbReference>
<comment type="caution">
    <text evidence="1">The sequence shown here is derived from an EMBL/GenBank/DDBJ whole genome shotgun (WGS) entry which is preliminary data.</text>
</comment>
<evidence type="ECO:0000313" key="1">
    <source>
        <dbReference type="EMBL" id="PXW86258.1"/>
    </source>
</evidence>
<dbReference type="InterPro" id="IPR047753">
    <property type="entry name" value="YtzI-like"/>
</dbReference>
<gene>
    <name evidence="1" type="ORF">DFR56_10873</name>
</gene>
<name>A0A2V3VZN3_9BACI</name>